<dbReference type="Pfam" id="PF07726">
    <property type="entry name" value="AAA_3"/>
    <property type="match status" value="1"/>
</dbReference>
<dbReference type="PANTHER" id="PTHR42759:SF1">
    <property type="entry name" value="MAGNESIUM-CHELATASE SUBUNIT CHLD"/>
    <property type="match status" value="1"/>
</dbReference>
<evidence type="ECO:0000259" key="4">
    <source>
        <dbReference type="SMART" id="SM00382"/>
    </source>
</evidence>
<feature type="domain" description="AAA+ ATPase" evidence="4">
    <location>
        <begin position="45"/>
        <end position="190"/>
    </location>
</feature>
<dbReference type="InterPro" id="IPR050764">
    <property type="entry name" value="CbbQ/NirQ/NorQ/GpvN"/>
</dbReference>
<dbReference type="PANTHER" id="PTHR42759">
    <property type="entry name" value="MOXR FAMILY PROTEIN"/>
    <property type="match status" value="1"/>
</dbReference>
<dbReference type="RefSeq" id="WP_212919765.1">
    <property type="nucleotide sequence ID" value="NZ_BORP01000001.1"/>
</dbReference>
<gene>
    <name evidence="5" type="primary">moxR_1</name>
    <name evidence="5" type="ORF">J43TS3_08950</name>
</gene>
<accession>A0A919X5U6</accession>
<sequence>MLNIETKEKQLQEVAEQINELKSEIARFIVGQQAIIDQVLWAIFSGGHALLEGLPGLGKTMLVRTVSEVIDLKFSRIQFTPDLMPSDITGTMLIEPTEDGKRQAFTFHKGPVFSNIILADEINRATPKTQSALLEAMGEKTVSVMGETKQLPEPFFVLATQNPLDLEGTYPLPEAQMDRFLMKLYVEYPSKEELKQIVHLTTGTEVTKVRKVIDRNRIIEIQNLGKEILISEEMIDYAIALIMATHPDEQQAPESVKKYVRYGSGPRGLQALIKIAKVRALCAGRYHVSTGDIKQAAKPVLRHRLFMNFEGEANGFTSDQIMEDILASIGES</sequence>
<dbReference type="Proteomes" id="UP000676917">
    <property type="component" value="Unassembled WGS sequence"/>
</dbReference>
<evidence type="ECO:0000313" key="6">
    <source>
        <dbReference type="Proteomes" id="UP000676917"/>
    </source>
</evidence>
<dbReference type="CDD" id="cd00009">
    <property type="entry name" value="AAA"/>
    <property type="match status" value="1"/>
</dbReference>
<evidence type="ECO:0000256" key="1">
    <source>
        <dbReference type="ARBA" id="ARBA00022741"/>
    </source>
</evidence>
<reference evidence="5" key="1">
    <citation type="submission" date="2021-03" db="EMBL/GenBank/DDBJ databases">
        <title>Antimicrobial resistance genes in bacteria isolated from Japanese honey, and their potential for conferring macrolide and lincosamide resistance in the American foulbrood pathogen Paenibacillus larvae.</title>
        <authorList>
            <person name="Okamoto M."/>
            <person name="Kumagai M."/>
            <person name="Kanamori H."/>
            <person name="Takamatsu D."/>
        </authorList>
    </citation>
    <scope>NUCLEOTIDE SEQUENCE</scope>
    <source>
        <strain evidence="5">J43TS3</strain>
    </source>
</reference>
<keyword evidence="2" id="KW-0067">ATP-binding</keyword>
<dbReference type="SUPFAM" id="SSF52540">
    <property type="entry name" value="P-loop containing nucleoside triphosphate hydrolases"/>
    <property type="match status" value="1"/>
</dbReference>
<dbReference type="EMBL" id="BORP01000001">
    <property type="protein sequence ID" value="GIO26284.1"/>
    <property type="molecule type" value="Genomic_DNA"/>
</dbReference>
<dbReference type="InterPro" id="IPR027417">
    <property type="entry name" value="P-loop_NTPase"/>
</dbReference>
<name>A0A919X5U6_9BACI</name>
<dbReference type="Gene3D" id="1.10.8.80">
    <property type="entry name" value="Magnesium chelatase subunit I, C-Terminal domain"/>
    <property type="match status" value="1"/>
</dbReference>
<dbReference type="InterPro" id="IPR003593">
    <property type="entry name" value="AAA+_ATPase"/>
</dbReference>
<evidence type="ECO:0000256" key="2">
    <source>
        <dbReference type="ARBA" id="ARBA00022840"/>
    </source>
</evidence>
<dbReference type="Gene3D" id="3.40.50.300">
    <property type="entry name" value="P-loop containing nucleotide triphosphate hydrolases"/>
    <property type="match status" value="1"/>
</dbReference>
<dbReference type="SMART" id="SM00382">
    <property type="entry name" value="AAA"/>
    <property type="match status" value="1"/>
</dbReference>
<dbReference type="Pfam" id="PF17863">
    <property type="entry name" value="AAA_lid_2"/>
    <property type="match status" value="1"/>
</dbReference>
<organism evidence="5 6">
    <name type="scientific">Ornithinibacillus bavariensis</name>
    <dbReference type="NCBI Taxonomy" id="545502"/>
    <lineage>
        <taxon>Bacteria</taxon>
        <taxon>Bacillati</taxon>
        <taxon>Bacillota</taxon>
        <taxon>Bacilli</taxon>
        <taxon>Bacillales</taxon>
        <taxon>Bacillaceae</taxon>
        <taxon>Ornithinibacillus</taxon>
    </lineage>
</organism>
<evidence type="ECO:0000313" key="5">
    <source>
        <dbReference type="EMBL" id="GIO26284.1"/>
    </source>
</evidence>
<keyword evidence="1" id="KW-0547">Nucleotide-binding</keyword>
<dbReference type="FunFam" id="3.40.50.300:FF:000640">
    <property type="entry name" value="MoxR family ATPase"/>
    <property type="match status" value="1"/>
</dbReference>
<comment type="caution">
    <text evidence="5">The sequence shown here is derived from an EMBL/GenBank/DDBJ whole genome shotgun (WGS) entry which is preliminary data.</text>
</comment>
<dbReference type="InterPro" id="IPR041628">
    <property type="entry name" value="ChlI/MoxR_AAA_lid"/>
</dbReference>
<comment type="similarity">
    <text evidence="3">Belongs to the MoxR family.</text>
</comment>
<proteinExistence type="inferred from homology"/>
<dbReference type="GO" id="GO:0016887">
    <property type="term" value="F:ATP hydrolysis activity"/>
    <property type="evidence" value="ECO:0007669"/>
    <property type="project" value="InterPro"/>
</dbReference>
<dbReference type="AlphaFoldDB" id="A0A919X5U6"/>
<dbReference type="InterPro" id="IPR011703">
    <property type="entry name" value="ATPase_AAA-3"/>
</dbReference>
<keyword evidence="6" id="KW-1185">Reference proteome</keyword>
<dbReference type="GO" id="GO:0005524">
    <property type="term" value="F:ATP binding"/>
    <property type="evidence" value="ECO:0007669"/>
    <property type="project" value="UniProtKB-KW"/>
</dbReference>
<evidence type="ECO:0000256" key="3">
    <source>
        <dbReference type="ARBA" id="ARBA00061607"/>
    </source>
</evidence>
<dbReference type="PIRSF" id="PIRSF002849">
    <property type="entry name" value="AAA_ATPase_chaperone_MoxR_prd"/>
    <property type="match status" value="1"/>
</dbReference>
<protein>
    <submittedName>
        <fullName evidence="5">ATPase AAA</fullName>
    </submittedName>
</protein>